<keyword evidence="5" id="KW-0442">Lipid degradation</keyword>
<gene>
    <name evidence="9" type="ORF">JMN32_07255</name>
</gene>
<dbReference type="Proteomes" id="UP000614216">
    <property type="component" value="Unassembled WGS sequence"/>
</dbReference>
<name>A0A937FW42_9BACT</name>
<dbReference type="RefSeq" id="WP_202855644.1">
    <property type="nucleotide sequence ID" value="NZ_JAEUGD010000023.1"/>
</dbReference>
<reference evidence="9" key="1">
    <citation type="submission" date="2021-01" db="EMBL/GenBank/DDBJ databases">
        <title>Fulvivirga kasyanovii gen. nov., sp nov., a novel member of the phylum Bacteroidetes isolated from seawater in a mussel farm.</title>
        <authorList>
            <person name="Zhao L.-H."/>
            <person name="Wang Z.-J."/>
        </authorList>
    </citation>
    <scope>NUCLEOTIDE SEQUENCE</scope>
    <source>
        <strain evidence="9">29W222</strain>
    </source>
</reference>
<evidence type="ECO:0000256" key="4">
    <source>
        <dbReference type="ARBA" id="ARBA00022801"/>
    </source>
</evidence>
<dbReference type="GO" id="GO:0006793">
    <property type="term" value="P:phosphorus metabolic process"/>
    <property type="evidence" value="ECO:0007669"/>
    <property type="project" value="UniProtKB-ARBA"/>
</dbReference>
<evidence type="ECO:0000259" key="8">
    <source>
        <dbReference type="PROSITE" id="PS50035"/>
    </source>
</evidence>
<evidence type="ECO:0000256" key="1">
    <source>
        <dbReference type="ARBA" id="ARBA00000798"/>
    </source>
</evidence>
<keyword evidence="4" id="KW-0378">Hydrolase</keyword>
<dbReference type="Pfam" id="PF13091">
    <property type="entry name" value="PLDc_2"/>
    <property type="match status" value="1"/>
</dbReference>
<dbReference type="InterPro" id="IPR025202">
    <property type="entry name" value="PLD-like_dom"/>
</dbReference>
<keyword evidence="7" id="KW-1133">Transmembrane helix</keyword>
<keyword evidence="7" id="KW-0472">Membrane</keyword>
<dbReference type="EC" id="3.1.4.4" evidence="3"/>
<dbReference type="EMBL" id="JAEUGD010000023">
    <property type="protein sequence ID" value="MBL6446098.1"/>
    <property type="molecule type" value="Genomic_DNA"/>
</dbReference>
<proteinExistence type="inferred from homology"/>
<dbReference type="GO" id="GO:0016891">
    <property type="term" value="F:RNA endonuclease activity producing 5'-phosphomonoesters, hydrolytic mechanism"/>
    <property type="evidence" value="ECO:0007669"/>
    <property type="project" value="TreeGrafter"/>
</dbReference>
<feature type="transmembrane region" description="Helical" evidence="7">
    <location>
        <begin position="419"/>
        <end position="438"/>
    </location>
</feature>
<evidence type="ECO:0000313" key="9">
    <source>
        <dbReference type="EMBL" id="MBL6446098.1"/>
    </source>
</evidence>
<keyword evidence="6" id="KW-0443">Lipid metabolism</keyword>
<dbReference type="PANTHER" id="PTHR43856">
    <property type="entry name" value="CARDIOLIPIN HYDROLASE"/>
    <property type="match status" value="1"/>
</dbReference>
<dbReference type="SUPFAM" id="SSF56024">
    <property type="entry name" value="Phospholipase D/nuclease"/>
    <property type="match status" value="1"/>
</dbReference>
<dbReference type="AlphaFoldDB" id="A0A937FW42"/>
<feature type="domain" description="PLD phosphodiesterase" evidence="8">
    <location>
        <begin position="113"/>
        <end position="140"/>
    </location>
</feature>
<feature type="transmembrane region" description="Helical" evidence="7">
    <location>
        <begin position="362"/>
        <end position="384"/>
    </location>
</feature>
<evidence type="ECO:0000313" key="10">
    <source>
        <dbReference type="Proteomes" id="UP000614216"/>
    </source>
</evidence>
<keyword evidence="7" id="KW-0812">Transmembrane</keyword>
<dbReference type="PANTHER" id="PTHR43856:SF1">
    <property type="entry name" value="MITOCHONDRIAL CARDIOLIPIN HYDROLASE"/>
    <property type="match status" value="1"/>
</dbReference>
<keyword evidence="10" id="KW-1185">Reference proteome</keyword>
<comment type="caution">
    <text evidence="9">The sequence shown here is derived from an EMBL/GenBank/DDBJ whole genome shotgun (WGS) entry which is preliminary data.</text>
</comment>
<dbReference type="CDD" id="cd09116">
    <property type="entry name" value="PLDc_Nuc_like"/>
    <property type="match status" value="1"/>
</dbReference>
<dbReference type="GO" id="GO:0004630">
    <property type="term" value="F:phospholipase D activity"/>
    <property type="evidence" value="ECO:0007669"/>
    <property type="project" value="UniProtKB-EC"/>
</dbReference>
<evidence type="ECO:0000256" key="3">
    <source>
        <dbReference type="ARBA" id="ARBA00012027"/>
    </source>
</evidence>
<organism evidence="9 10">
    <name type="scientific">Fulvivirga marina</name>
    <dbReference type="NCBI Taxonomy" id="2494733"/>
    <lineage>
        <taxon>Bacteria</taxon>
        <taxon>Pseudomonadati</taxon>
        <taxon>Bacteroidota</taxon>
        <taxon>Cytophagia</taxon>
        <taxon>Cytophagales</taxon>
        <taxon>Fulvivirgaceae</taxon>
        <taxon>Fulvivirga</taxon>
    </lineage>
</organism>
<sequence length="440" mass="50460">MELTKIFKNGINHHTNGVDNVVQKQQNQYSLHNGEKIYDLIRKEINAAHSSIYIAASWFTDYDLFNALLQKHTDNTSIEIQIILDGKKDNFYLPFKKLVDNGAKVKLIKKATPYGQMHDKFCIVDNQKLISGSYNWSKNARSNNDENVIYTEDPKLVMEFVEKFNSLLEASTDFDPENLHKIEEAEESTLRMIEADDISNYEDLITRLIYTQVHSYDENKLLEQGKDRSKKCAGDAENLLHELDNVYSGFLRDIKISNDKKEVIKLTLQEQLQRSKSEADLKARSEIGLLEKEATIQRSVIEDEIGTVKNDIALIEVEVDNIKSNQYKPLEAKLKDTDDKIIEISNSTYRPKIQLYTFIPNIVLMLLVMLYCGIFYSSAAYILIYSKDDATEAKLNGEIVKSPDIFYGDAIPRALDRGTISLIFILLVPIFIMGLIFCHK</sequence>
<evidence type="ECO:0000256" key="5">
    <source>
        <dbReference type="ARBA" id="ARBA00022963"/>
    </source>
</evidence>
<dbReference type="InterPro" id="IPR051406">
    <property type="entry name" value="PLD_domain"/>
</dbReference>
<comment type="catalytic activity">
    <reaction evidence="1">
        <text>a 1,2-diacyl-sn-glycero-3-phosphocholine + H2O = a 1,2-diacyl-sn-glycero-3-phosphate + choline + H(+)</text>
        <dbReference type="Rhea" id="RHEA:14445"/>
        <dbReference type="ChEBI" id="CHEBI:15354"/>
        <dbReference type="ChEBI" id="CHEBI:15377"/>
        <dbReference type="ChEBI" id="CHEBI:15378"/>
        <dbReference type="ChEBI" id="CHEBI:57643"/>
        <dbReference type="ChEBI" id="CHEBI:58608"/>
        <dbReference type="EC" id="3.1.4.4"/>
    </reaction>
</comment>
<comment type="similarity">
    <text evidence="2">Belongs to the phospholipase D family.</text>
</comment>
<evidence type="ECO:0000256" key="7">
    <source>
        <dbReference type="SAM" id="Phobius"/>
    </source>
</evidence>
<dbReference type="PROSITE" id="PS50035">
    <property type="entry name" value="PLD"/>
    <property type="match status" value="1"/>
</dbReference>
<evidence type="ECO:0000256" key="6">
    <source>
        <dbReference type="ARBA" id="ARBA00023098"/>
    </source>
</evidence>
<evidence type="ECO:0000256" key="2">
    <source>
        <dbReference type="ARBA" id="ARBA00008664"/>
    </source>
</evidence>
<protein>
    <recommendedName>
        <fullName evidence="3">phospholipase D</fullName>
        <ecNumber evidence="3">3.1.4.4</ecNumber>
    </recommendedName>
</protein>
<dbReference type="InterPro" id="IPR001736">
    <property type="entry name" value="PLipase_D/transphosphatidylase"/>
</dbReference>
<dbReference type="GO" id="GO:0016042">
    <property type="term" value="P:lipid catabolic process"/>
    <property type="evidence" value="ECO:0007669"/>
    <property type="project" value="UniProtKB-KW"/>
</dbReference>
<dbReference type="Gene3D" id="3.30.870.10">
    <property type="entry name" value="Endonuclease Chain A"/>
    <property type="match status" value="1"/>
</dbReference>
<accession>A0A937FW42</accession>